<dbReference type="GO" id="GO:0016491">
    <property type="term" value="F:oxidoreductase activity"/>
    <property type="evidence" value="ECO:0007669"/>
    <property type="project" value="InterPro"/>
</dbReference>
<accession>A0A939D8S5</accession>
<evidence type="ECO:0000313" key="3">
    <source>
        <dbReference type="Proteomes" id="UP000664545"/>
    </source>
</evidence>
<organism evidence="2 3">
    <name type="scientific">Clostridium aminobutyricum</name>
    <dbReference type="NCBI Taxonomy" id="33953"/>
    <lineage>
        <taxon>Bacteria</taxon>
        <taxon>Bacillati</taxon>
        <taxon>Bacillota</taxon>
        <taxon>Clostridia</taxon>
        <taxon>Eubacteriales</taxon>
        <taxon>Clostridiaceae</taxon>
        <taxon>Clostridium</taxon>
    </lineage>
</organism>
<dbReference type="InterPro" id="IPR000866">
    <property type="entry name" value="AhpC/TSA"/>
</dbReference>
<dbReference type="Pfam" id="PF00578">
    <property type="entry name" value="AhpC-TSA"/>
    <property type="match status" value="1"/>
</dbReference>
<dbReference type="InterPro" id="IPR013766">
    <property type="entry name" value="Thioredoxin_domain"/>
</dbReference>
<gene>
    <name evidence="2" type="ORF">JYB65_07820</name>
</gene>
<dbReference type="InterPro" id="IPR050553">
    <property type="entry name" value="Thioredoxin_ResA/DsbE_sf"/>
</dbReference>
<dbReference type="Gene3D" id="3.40.30.10">
    <property type="entry name" value="Glutaredoxin"/>
    <property type="match status" value="1"/>
</dbReference>
<comment type="caution">
    <text evidence="2">The sequence shown here is derived from an EMBL/GenBank/DDBJ whole genome shotgun (WGS) entry which is preliminary data.</text>
</comment>
<dbReference type="CDD" id="cd02966">
    <property type="entry name" value="TlpA_like_family"/>
    <property type="match status" value="1"/>
</dbReference>
<evidence type="ECO:0000259" key="1">
    <source>
        <dbReference type="PROSITE" id="PS51352"/>
    </source>
</evidence>
<name>A0A939D8S5_CLOAM</name>
<reference evidence="2" key="1">
    <citation type="submission" date="2021-02" db="EMBL/GenBank/DDBJ databases">
        <title>Abyssanaerobacter marinus gen.nov., sp., nov, anaerobic bacterium isolated from the Onnuri vent field of Indian Ocean and suggestion of Mogibacteriaceae fam. nov., and proposal of reclassification of ambiguous this family's genus member.</title>
        <authorList>
            <person name="Kim Y.J."/>
            <person name="Yang J.-A."/>
        </authorList>
    </citation>
    <scope>NUCLEOTIDE SEQUENCE</scope>
    <source>
        <strain evidence="2">DSM 2634</strain>
    </source>
</reference>
<keyword evidence="3" id="KW-1185">Reference proteome</keyword>
<dbReference type="AlphaFoldDB" id="A0A939D8S5"/>
<dbReference type="Proteomes" id="UP000664545">
    <property type="component" value="Unassembled WGS sequence"/>
</dbReference>
<dbReference type="GO" id="GO:0016209">
    <property type="term" value="F:antioxidant activity"/>
    <property type="evidence" value="ECO:0007669"/>
    <property type="project" value="InterPro"/>
</dbReference>
<dbReference type="RefSeq" id="WP_206582092.1">
    <property type="nucleotide sequence ID" value="NZ_JAFJZZ010000002.1"/>
</dbReference>
<dbReference type="SUPFAM" id="SSF52833">
    <property type="entry name" value="Thioredoxin-like"/>
    <property type="match status" value="1"/>
</dbReference>
<dbReference type="PANTHER" id="PTHR42852">
    <property type="entry name" value="THIOL:DISULFIDE INTERCHANGE PROTEIN DSBE"/>
    <property type="match status" value="1"/>
</dbReference>
<sequence>MNKKRKTLIALLSFVIFLAIAGAAYQYLSNVFDPNSSLNTKKIAAADFTVLDADGNEVKLSDSFGKPIVLNFWASWCTPCQREMPHFEKVYPEVKEDVVFLIVDLADGIRESTETGSRFIEENDYSFPVFFDTKQEAAKAYKITAIPTTFFIDKDGNIVSDYQGALNEKKLLERIEAIR</sequence>
<dbReference type="InterPro" id="IPR017937">
    <property type="entry name" value="Thioredoxin_CS"/>
</dbReference>
<dbReference type="PROSITE" id="PS51352">
    <property type="entry name" value="THIOREDOXIN_2"/>
    <property type="match status" value="1"/>
</dbReference>
<feature type="domain" description="Thioredoxin" evidence="1">
    <location>
        <begin position="39"/>
        <end position="179"/>
    </location>
</feature>
<dbReference type="PANTHER" id="PTHR42852:SF17">
    <property type="entry name" value="THIOREDOXIN-LIKE PROTEIN HI_1115"/>
    <property type="match status" value="1"/>
</dbReference>
<dbReference type="PROSITE" id="PS00194">
    <property type="entry name" value="THIOREDOXIN_1"/>
    <property type="match status" value="1"/>
</dbReference>
<dbReference type="EMBL" id="JAFJZZ010000002">
    <property type="protein sequence ID" value="MBN7773266.1"/>
    <property type="molecule type" value="Genomic_DNA"/>
</dbReference>
<protein>
    <submittedName>
        <fullName evidence="2">Redoxin domain-containing protein</fullName>
    </submittedName>
</protein>
<evidence type="ECO:0000313" key="2">
    <source>
        <dbReference type="EMBL" id="MBN7773266.1"/>
    </source>
</evidence>
<proteinExistence type="predicted"/>
<dbReference type="InterPro" id="IPR036249">
    <property type="entry name" value="Thioredoxin-like_sf"/>
</dbReference>